<keyword evidence="4" id="KW-1185">Reference proteome</keyword>
<evidence type="ECO:0000313" key="4">
    <source>
        <dbReference type="Proteomes" id="UP000000598"/>
    </source>
</evidence>
<dbReference type="KEGG" id="kla:KLLA0_A08536g"/>
<feature type="compositionally biased region" description="Acidic residues" evidence="1">
    <location>
        <begin position="237"/>
        <end position="250"/>
    </location>
</feature>
<dbReference type="Proteomes" id="UP000000598">
    <property type="component" value="Chromosome A"/>
</dbReference>
<evidence type="ECO:0000313" key="3">
    <source>
        <dbReference type="EMBL" id="CAH02964.1"/>
    </source>
</evidence>
<dbReference type="InParanoid" id="Q6CXG3"/>
<dbReference type="AlphaFoldDB" id="Q6CXG3"/>
<proteinExistence type="predicted"/>
<feature type="transmembrane region" description="Helical" evidence="2">
    <location>
        <begin position="103"/>
        <end position="128"/>
    </location>
</feature>
<protein>
    <submittedName>
        <fullName evidence="3">KLLA0A08536p</fullName>
    </submittedName>
</protein>
<sequence>MGLLALAETSLGFITRILATLYLYTLQLMMSTVYMSVRTVHKVVIHPVKRIIHYVVVIPSEIIFRNLAALVLLPINIPLYILFGSSVKSLYHSFDANATTFGVIMLSQYVLSMLILGFTLGIMTGVFLSSFHKFVPIPNIYWEPSIGGFIESIKGLLFSRPTESPREHPYRVPIPRLSTKRQSNMPDSSLYTDANVDAAASAAVSSILETASDLDLDLMPHHQPDIGNMTPLSLPDTNEDSDQELGSDEDLSEMSRFWGNEQGYGVDTIRTEMTDDINHLIYRNRIKKDAENVVDIRNL</sequence>
<feature type="region of interest" description="Disordered" evidence="1">
    <location>
        <begin position="221"/>
        <end position="250"/>
    </location>
</feature>
<keyword evidence="2" id="KW-0812">Transmembrane</keyword>
<evidence type="ECO:0000256" key="2">
    <source>
        <dbReference type="SAM" id="Phobius"/>
    </source>
</evidence>
<feature type="transmembrane region" description="Helical" evidence="2">
    <location>
        <begin position="62"/>
        <end position="83"/>
    </location>
</feature>
<dbReference type="EMBL" id="CR382121">
    <property type="protein sequence ID" value="CAH02964.1"/>
    <property type="molecule type" value="Genomic_DNA"/>
</dbReference>
<dbReference type="eggNOG" id="ENOG502S5W0">
    <property type="taxonomic scope" value="Eukaryota"/>
</dbReference>
<dbReference type="HOGENOM" id="CLU_930860_0_0_1"/>
<dbReference type="PaxDb" id="284590-Q6CXG3"/>
<organism evidence="3 4">
    <name type="scientific">Kluyveromyces lactis (strain ATCC 8585 / CBS 2359 / DSM 70799 / NBRC 1267 / NRRL Y-1140 / WM37)</name>
    <name type="common">Yeast</name>
    <name type="synonym">Candida sphaerica</name>
    <dbReference type="NCBI Taxonomy" id="284590"/>
    <lineage>
        <taxon>Eukaryota</taxon>
        <taxon>Fungi</taxon>
        <taxon>Dikarya</taxon>
        <taxon>Ascomycota</taxon>
        <taxon>Saccharomycotina</taxon>
        <taxon>Saccharomycetes</taxon>
        <taxon>Saccharomycetales</taxon>
        <taxon>Saccharomycetaceae</taxon>
        <taxon>Kluyveromyces</taxon>
    </lineage>
</organism>
<accession>Q6CXG3</accession>
<dbReference type="STRING" id="284590.Q6CXG3"/>
<keyword evidence="2" id="KW-0472">Membrane</keyword>
<reference evidence="3 4" key="1">
    <citation type="journal article" date="2004" name="Nature">
        <title>Genome evolution in yeasts.</title>
        <authorList>
            <consortium name="Genolevures"/>
            <person name="Dujon B."/>
            <person name="Sherman D."/>
            <person name="Fischer G."/>
            <person name="Durrens P."/>
            <person name="Casaregola S."/>
            <person name="Lafontaine I."/>
            <person name="de Montigny J."/>
            <person name="Marck C."/>
            <person name="Neuveglise C."/>
            <person name="Talla E."/>
            <person name="Goffard N."/>
            <person name="Frangeul L."/>
            <person name="Aigle M."/>
            <person name="Anthouard V."/>
            <person name="Babour A."/>
            <person name="Barbe V."/>
            <person name="Barnay S."/>
            <person name="Blanchin S."/>
            <person name="Beckerich J.M."/>
            <person name="Beyne E."/>
            <person name="Bleykasten C."/>
            <person name="Boisrame A."/>
            <person name="Boyer J."/>
            <person name="Cattolico L."/>
            <person name="Confanioleri F."/>
            <person name="de Daruvar A."/>
            <person name="Despons L."/>
            <person name="Fabre E."/>
            <person name="Fairhead C."/>
            <person name="Ferry-Dumazet H."/>
            <person name="Groppi A."/>
            <person name="Hantraye F."/>
            <person name="Hennequin C."/>
            <person name="Jauniaux N."/>
            <person name="Joyet P."/>
            <person name="Kachouri R."/>
            <person name="Kerrest A."/>
            <person name="Koszul R."/>
            <person name="Lemaire M."/>
            <person name="Lesur I."/>
            <person name="Ma L."/>
            <person name="Muller H."/>
            <person name="Nicaud J.M."/>
            <person name="Nikolski M."/>
            <person name="Oztas S."/>
            <person name="Ozier-Kalogeropoulos O."/>
            <person name="Pellenz S."/>
            <person name="Potier S."/>
            <person name="Richard G.F."/>
            <person name="Straub M.L."/>
            <person name="Suleau A."/>
            <person name="Swennene D."/>
            <person name="Tekaia F."/>
            <person name="Wesolowski-Louvel M."/>
            <person name="Westhof E."/>
            <person name="Wirth B."/>
            <person name="Zeniou-Meyer M."/>
            <person name="Zivanovic I."/>
            <person name="Bolotin-Fukuhara M."/>
            <person name="Thierry A."/>
            <person name="Bouchier C."/>
            <person name="Caudron B."/>
            <person name="Scarpelli C."/>
            <person name="Gaillardin C."/>
            <person name="Weissenbach J."/>
            <person name="Wincker P."/>
            <person name="Souciet J.L."/>
        </authorList>
    </citation>
    <scope>NUCLEOTIDE SEQUENCE [LARGE SCALE GENOMIC DNA]</scope>
    <source>
        <strain evidence="4">ATCC 8585 / CBS 2359 / DSM 70799 / NBRC 1267 / NRRL Y-1140 / WM37</strain>
    </source>
</reference>
<gene>
    <name evidence="3" type="ORF">KLLA0_A08536g</name>
</gene>
<name>Q6CXG3_KLULA</name>
<keyword evidence="2" id="KW-1133">Transmembrane helix</keyword>
<evidence type="ECO:0000256" key="1">
    <source>
        <dbReference type="SAM" id="MobiDB-lite"/>
    </source>
</evidence>